<comment type="caution">
    <text evidence="4">The sequence shown here is derived from an EMBL/GenBank/DDBJ whole genome shotgun (WGS) entry which is preliminary data.</text>
</comment>
<accession>A0ABU6IMV7</accession>
<dbReference type="EMBL" id="JAYMGW010000002">
    <property type="protein sequence ID" value="MEC4264449.1"/>
    <property type="molecule type" value="Genomic_DNA"/>
</dbReference>
<dbReference type="Pfam" id="PF22807">
    <property type="entry name" value="TrAA12"/>
    <property type="match status" value="1"/>
</dbReference>
<gene>
    <name evidence="4" type="ORF">VOP03_03745</name>
</gene>
<dbReference type="InterPro" id="IPR054539">
    <property type="entry name" value="Beta-prop_PDH"/>
</dbReference>
<dbReference type="SUPFAM" id="SSF50952">
    <property type="entry name" value="Soluble quinoprotein glucose dehydrogenase"/>
    <property type="match status" value="1"/>
</dbReference>
<evidence type="ECO:0000256" key="1">
    <source>
        <dbReference type="SAM" id="MobiDB-lite"/>
    </source>
</evidence>
<evidence type="ECO:0000313" key="5">
    <source>
        <dbReference type="Proteomes" id="UP001355298"/>
    </source>
</evidence>
<sequence>MKIYTLPLRSIVMLILSVSFLACNGKKESNDEESTEEKVVDATEESSQDSLQLNMNHLNLPEGFSIELYAKNIEGARSMAMGSDGTLFVGTRNEGKVYALKDTDGDYKVDKTYTIASDLEQPNGVAFKDGALYVAAVSRMFKYTNIESQLENPQEPELIYDDYPTEFHHGWKYIAFGPDDKLYVPVGAPCNICDSATVDKRYASITRMNPDGSNREIVAHGVRNTVGFTWHPDTNELWFTDNGRDMMGDDVPPGELNKLTEAGQHFGYPYCHGGTVKDPEYGDQRPCSDFVPPVQPLGAHVAALGVKFGKGPMFPEAYQKHAFLAEHGSWNRSSKVGYRVTLVKLENGEAVSYEPFIDGWLDEESQEAFGRPVDLLFLEDGSLLISDDEGDAIYRVTYKG</sequence>
<feature type="region of interest" description="Disordered" evidence="1">
    <location>
        <begin position="26"/>
        <end position="46"/>
    </location>
</feature>
<dbReference type="PROSITE" id="PS51257">
    <property type="entry name" value="PROKAR_LIPOPROTEIN"/>
    <property type="match status" value="1"/>
</dbReference>
<protein>
    <submittedName>
        <fullName evidence="4">Sorbosone dehydrogenase family protein</fullName>
    </submittedName>
</protein>
<reference evidence="4 5" key="1">
    <citation type="submission" date="2024-01" db="EMBL/GenBank/DDBJ databases">
        <title>The strains designed SYSU M86414 and SYSU M84420 isolated from the marine sediment in San Sha City (Hainan Province, China).</title>
        <authorList>
            <person name="Guo D."/>
        </authorList>
    </citation>
    <scope>NUCLEOTIDE SEQUENCE [LARGE SCALE GENOMIC DNA]</scope>
    <source>
        <strain evidence="4 5">SYSU M84420</strain>
    </source>
</reference>
<proteinExistence type="predicted"/>
<feature type="chain" id="PRO_5045333285" evidence="2">
    <location>
        <begin position="23"/>
        <end position="400"/>
    </location>
</feature>
<feature type="signal peptide" evidence="2">
    <location>
        <begin position="1"/>
        <end position="22"/>
    </location>
</feature>
<organism evidence="4 5">
    <name type="scientific">Flagellimonas halotolerans</name>
    <dbReference type="NCBI Taxonomy" id="3112164"/>
    <lineage>
        <taxon>Bacteria</taxon>
        <taxon>Pseudomonadati</taxon>
        <taxon>Bacteroidota</taxon>
        <taxon>Flavobacteriia</taxon>
        <taxon>Flavobacteriales</taxon>
        <taxon>Flavobacteriaceae</taxon>
        <taxon>Flagellimonas</taxon>
    </lineage>
</organism>
<dbReference type="Gene3D" id="2.120.10.30">
    <property type="entry name" value="TolB, C-terminal domain"/>
    <property type="match status" value="1"/>
</dbReference>
<evidence type="ECO:0000256" key="2">
    <source>
        <dbReference type="SAM" id="SignalP"/>
    </source>
</evidence>
<dbReference type="PANTHER" id="PTHR33546">
    <property type="entry name" value="LARGE, MULTIFUNCTIONAL SECRETED PROTEIN-RELATED"/>
    <property type="match status" value="1"/>
</dbReference>
<evidence type="ECO:0000313" key="4">
    <source>
        <dbReference type="EMBL" id="MEC4264449.1"/>
    </source>
</evidence>
<feature type="domain" description="Pyrroloquinoline quinone-dependent pyranose dehydrogenase beta-propeller" evidence="3">
    <location>
        <begin position="60"/>
        <end position="397"/>
    </location>
</feature>
<dbReference type="Proteomes" id="UP001355298">
    <property type="component" value="Unassembled WGS sequence"/>
</dbReference>
<evidence type="ECO:0000259" key="3">
    <source>
        <dbReference type="Pfam" id="PF22807"/>
    </source>
</evidence>
<keyword evidence="5" id="KW-1185">Reference proteome</keyword>
<dbReference type="InterPro" id="IPR011041">
    <property type="entry name" value="Quinoprot_gluc/sorb_DH_b-prop"/>
</dbReference>
<name>A0ABU6IMV7_9FLAO</name>
<dbReference type="InterPro" id="IPR011042">
    <property type="entry name" value="6-blade_b-propeller_TolB-like"/>
</dbReference>
<keyword evidence="2" id="KW-0732">Signal</keyword>
<dbReference type="RefSeq" id="WP_326277235.1">
    <property type="nucleotide sequence ID" value="NZ_JAYKYV010000002.1"/>
</dbReference>
<dbReference type="PANTHER" id="PTHR33546:SF1">
    <property type="entry name" value="LARGE, MULTIFUNCTIONAL SECRETED PROTEIN"/>
    <property type="match status" value="1"/>
</dbReference>